<protein>
    <submittedName>
        <fullName evidence="1">Uncharacterized protein</fullName>
    </submittedName>
</protein>
<evidence type="ECO:0000313" key="2">
    <source>
        <dbReference type="Proteomes" id="UP001215598"/>
    </source>
</evidence>
<gene>
    <name evidence="1" type="ORF">B0H16DRAFT_1480647</name>
</gene>
<evidence type="ECO:0000313" key="1">
    <source>
        <dbReference type="EMBL" id="KAJ7711016.1"/>
    </source>
</evidence>
<comment type="caution">
    <text evidence="1">The sequence shown here is derived from an EMBL/GenBank/DDBJ whole genome shotgun (WGS) entry which is preliminary data.</text>
</comment>
<name>A0AAD7H3N3_9AGAR</name>
<organism evidence="1 2">
    <name type="scientific">Mycena metata</name>
    <dbReference type="NCBI Taxonomy" id="1033252"/>
    <lineage>
        <taxon>Eukaryota</taxon>
        <taxon>Fungi</taxon>
        <taxon>Dikarya</taxon>
        <taxon>Basidiomycota</taxon>
        <taxon>Agaricomycotina</taxon>
        <taxon>Agaricomycetes</taxon>
        <taxon>Agaricomycetidae</taxon>
        <taxon>Agaricales</taxon>
        <taxon>Marasmiineae</taxon>
        <taxon>Mycenaceae</taxon>
        <taxon>Mycena</taxon>
    </lineage>
</organism>
<keyword evidence="2" id="KW-1185">Reference proteome</keyword>
<dbReference type="Proteomes" id="UP001215598">
    <property type="component" value="Unassembled WGS sequence"/>
</dbReference>
<reference evidence="1" key="1">
    <citation type="submission" date="2023-03" db="EMBL/GenBank/DDBJ databases">
        <title>Massive genome expansion in bonnet fungi (Mycena s.s.) driven by repeated elements and novel gene families across ecological guilds.</title>
        <authorList>
            <consortium name="Lawrence Berkeley National Laboratory"/>
            <person name="Harder C.B."/>
            <person name="Miyauchi S."/>
            <person name="Viragh M."/>
            <person name="Kuo A."/>
            <person name="Thoen E."/>
            <person name="Andreopoulos B."/>
            <person name="Lu D."/>
            <person name="Skrede I."/>
            <person name="Drula E."/>
            <person name="Henrissat B."/>
            <person name="Morin E."/>
            <person name="Kohler A."/>
            <person name="Barry K."/>
            <person name="LaButti K."/>
            <person name="Morin E."/>
            <person name="Salamov A."/>
            <person name="Lipzen A."/>
            <person name="Mereny Z."/>
            <person name="Hegedus B."/>
            <person name="Baldrian P."/>
            <person name="Stursova M."/>
            <person name="Weitz H."/>
            <person name="Taylor A."/>
            <person name="Grigoriev I.V."/>
            <person name="Nagy L.G."/>
            <person name="Martin F."/>
            <person name="Kauserud H."/>
        </authorList>
    </citation>
    <scope>NUCLEOTIDE SEQUENCE</scope>
    <source>
        <strain evidence="1">CBHHK182m</strain>
    </source>
</reference>
<accession>A0AAD7H3N3</accession>
<dbReference type="EMBL" id="JARKIB010000407">
    <property type="protein sequence ID" value="KAJ7711016.1"/>
    <property type="molecule type" value="Genomic_DNA"/>
</dbReference>
<proteinExistence type="predicted"/>
<dbReference type="AlphaFoldDB" id="A0AAD7H3N3"/>
<sequence>MARGQRPLDADVKAERRQASLRLYASKNREKLRLAARERMEALRAFNSGIVVSQGQVPKHRLRARATDAKYRDSHREQIQAANKLCRETSTAQKPSTNNCSARNWQGLRSATKDRRALLESLEEPTENQQWCRALRKMGLEEDNGDDSDEDLPEHVCGCDLSECQRPLRNETERRKSWKRFHLKYDEDGNLR</sequence>